<dbReference type="PRINTS" id="PR00081">
    <property type="entry name" value="GDHRDH"/>
</dbReference>
<reference evidence="5 6" key="1">
    <citation type="journal article" date="2014" name="Genome Announc.">
        <title>Draft Genome Sequence of Kocuria palustris PEL.</title>
        <authorList>
            <person name="Sharma G."/>
            <person name="Khatri I."/>
            <person name="Subramanian S."/>
        </authorList>
    </citation>
    <scope>NUCLEOTIDE SEQUENCE [LARGE SCALE GENOMIC DNA]</scope>
    <source>
        <strain evidence="5 6">PEL</strain>
    </source>
</reference>
<dbReference type="STRING" id="71999.KPaMU14_02190"/>
<accession>M2YB88</accession>
<evidence type="ECO:0000313" key="6">
    <source>
        <dbReference type="Proteomes" id="UP000009877"/>
    </source>
</evidence>
<dbReference type="RefSeq" id="WP_006215609.1">
    <property type="nucleotide sequence ID" value="NZ_ANHZ02000023.1"/>
</dbReference>
<dbReference type="PRINTS" id="PR00080">
    <property type="entry name" value="SDRFAMILY"/>
</dbReference>
<keyword evidence="6" id="KW-1185">Reference proteome</keyword>
<evidence type="ECO:0000313" key="5">
    <source>
        <dbReference type="EMBL" id="EME35750.1"/>
    </source>
</evidence>
<dbReference type="Pfam" id="PF00106">
    <property type="entry name" value="adh_short"/>
    <property type="match status" value="1"/>
</dbReference>
<comment type="similarity">
    <text evidence="1 3">Belongs to the short-chain dehydrogenases/reductases (SDR) family.</text>
</comment>
<dbReference type="SUPFAM" id="SSF51735">
    <property type="entry name" value="NAD(P)-binding Rossmann-fold domains"/>
    <property type="match status" value="1"/>
</dbReference>
<evidence type="ECO:0000256" key="2">
    <source>
        <dbReference type="ARBA" id="ARBA00023002"/>
    </source>
</evidence>
<organism evidence="5 6">
    <name type="scientific">Kocuria palustris PEL</name>
    <dbReference type="NCBI Taxonomy" id="1236550"/>
    <lineage>
        <taxon>Bacteria</taxon>
        <taxon>Bacillati</taxon>
        <taxon>Actinomycetota</taxon>
        <taxon>Actinomycetes</taxon>
        <taxon>Micrococcales</taxon>
        <taxon>Micrococcaceae</taxon>
        <taxon>Kocuria</taxon>
    </lineage>
</organism>
<evidence type="ECO:0000256" key="3">
    <source>
        <dbReference type="RuleBase" id="RU000363"/>
    </source>
</evidence>
<evidence type="ECO:0000256" key="1">
    <source>
        <dbReference type="ARBA" id="ARBA00006484"/>
    </source>
</evidence>
<comment type="caution">
    <text evidence="5">The sequence shown here is derived from an EMBL/GenBank/DDBJ whole genome shotgun (WGS) entry which is preliminary data.</text>
</comment>
<dbReference type="GO" id="GO:0016491">
    <property type="term" value="F:oxidoreductase activity"/>
    <property type="evidence" value="ECO:0007669"/>
    <property type="project" value="UniProtKB-KW"/>
</dbReference>
<dbReference type="PANTHER" id="PTHR44196">
    <property type="entry name" value="DEHYDROGENASE/REDUCTASE SDR FAMILY MEMBER 7B"/>
    <property type="match status" value="1"/>
</dbReference>
<proteinExistence type="inferred from homology"/>
<name>M2YB88_9MICC</name>
<dbReference type="PANTHER" id="PTHR44196:SF2">
    <property type="entry name" value="SHORT-CHAIN DEHYDROGENASE-RELATED"/>
    <property type="match status" value="1"/>
</dbReference>
<dbReference type="GeneID" id="93316621"/>
<keyword evidence="2" id="KW-0560">Oxidoreductase</keyword>
<sequence length="280" mass="29735">MMTALITGGTSGIGSAFAEALARRGFSLVLVARGAERLESTASRLSAEYAVEVETLEADLSDADDVARVAERIEDPRAPIDMLVNNAGFSVKRTYQAEGLDLHHRGIDVMAKAVLDLSSAAARAMTARGEGWILNVSSTSGEVTMGPYSALKAWCTTYTESLAVELEGTGVRVMALLPGWVRTEFHARAGISGSSIPDFLWLQADDLVEEALKDLARGRVVSIPTLRYKAIMLGAKLAPRAVVRKCSGMLMGSRANETPLAEPAASGSTSRRRAGQGKHA</sequence>
<dbReference type="PIRSF" id="PIRSF000126">
    <property type="entry name" value="11-beta-HSD1"/>
    <property type="match status" value="1"/>
</dbReference>
<feature type="region of interest" description="Disordered" evidence="4">
    <location>
        <begin position="257"/>
        <end position="280"/>
    </location>
</feature>
<feature type="compositionally biased region" description="Basic residues" evidence="4">
    <location>
        <begin position="270"/>
        <end position="280"/>
    </location>
</feature>
<dbReference type="Proteomes" id="UP000009877">
    <property type="component" value="Unassembled WGS sequence"/>
</dbReference>
<dbReference type="InterPro" id="IPR036291">
    <property type="entry name" value="NAD(P)-bd_dom_sf"/>
</dbReference>
<dbReference type="GO" id="GO:0016020">
    <property type="term" value="C:membrane"/>
    <property type="evidence" value="ECO:0007669"/>
    <property type="project" value="TreeGrafter"/>
</dbReference>
<evidence type="ECO:0000256" key="4">
    <source>
        <dbReference type="SAM" id="MobiDB-lite"/>
    </source>
</evidence>
<dbReference type="InterPro" id="IPR002347">
    <property type="entry name" value="SDR_fam"/>
</dbReference>
<dbReference type="AlphaFoldDB" id="M2YB88"/>
<dbReference type="EMBL" id="ANHZ02000023">
    <property type="protein sequence ID" value="EME35750.1"/>
    <property type="molecule type" value="Genomic_DNA"/>
</dbReference>
<dbReference type="CDD" id="cd05233">
    <property type="entry name" value="SDR_c"/>
    <property type="match status" value="1"/>
</dbReference>
<protein>
    <submittedName>
        <fullName evidence="5">Short chain dehydrogenase</fullName>
    </submittedName>
</protein>
<dbReference type="Gene3D" id="3.40.50.720">
    <property type="entry name" value="NAD(P)-binding Rossmann-like Domain"/>
    <property type="match status" value="1"/>
</dbReference>
<gene>
    <name evidence="5" type="ORF">C884_01383</name>
</gene>